<evidence type="ECO:0000313" key="1">
    <source>
        <dbReference type="EMBL" id="QND60357.1"/>
    </source>
</evidence>
<gene>
    <name evidence="1" type="ORF">HB778_30285</name>
</gene>
<reference evidence="2" key="1">
    <citation type="journal article" date="2020" name="Mol. Plant Microbe">
        <title>Rhizobial microsymbionts of the narrowly endemic Oxytropis species growing in Kamchatka are characterized by significant genetic diversity and possess a set of genes that are associated with T3SS and T6SS secretion systems and can affect the development of symbiosis.</title>
        <authorList>
            <person name="Safronova V."/>
            <person name="Guro P."/>
            <person name="Sazanova A."/>
            <person name="Kuznetsova I."/>
            <person name="Belimov A."/>
            <person name="Yakubov V."/>
            <person name="Chirak E."/>
            <person name="Afonin A."/>
            <person name="Gogolev Y."/>
            <person name="Andronov E."/>
            <person name="Tikhonovich I."/>
        </authorList>
    </citation>
    <scope>NUCLEOTIDE SEQUENCE [LARGE SCALE GENOMIC DNA]</scope>
    <source>
        <strain evidence="2">583</strain>
    </source>
</reference>
<name>A0A7G6T0S5_9HYPH</name>
<dbReference type="EMBL" id="CP050296">
    <property type="protein sequence ID" value="QND60357.1"/>
    <property type="molecule type" value="Genomic_DNA"/>
</dbReference>
<dbReference type="RefSeq" id="WP_183459207.1">
    <property type="nucleotide sequence ID" value="NZ_CP050296.1"/>
</dbReference>
<dbReference type="AlphaFoldDB" id="A0A7G6T0S5"/>
<protein>
    <submittedName>
        <fullName evidence="1">Uncharacterized protein</fullName>
    </submittedName>
</protein>
<proteinExistence type="predicted"/>
<evidence type="ECO:0000313" key="2">
    <source>
        <dbReference type="Proteomes" id="UP000515465"/>
    </source>
</evidence>
<dbReference type="Proteomes" id="UP000515465">
    <property type="component" value="Chromosome"/>
</dbReference>
<accession>A0A7G6T0S5</accession>
<sequence>MSVQPAAAAQPGPRPAQVEEIPSIDAIVQAEQNYINDDIQRLYAEFNRNKDMLERKRGQLKRYEEIIAAHRAFEKTLETNVAKLKQLLVARQQVHFDMMQDSL</sequence>
<organism evidence="1 2">
    <name type="scientific">Mesorhizobium huakuii</name>
    <dbReference type="NCBI Taxonomy" id="28104"/>
    <lineage>
        <taxon>Bacteria</taxon>
        <taxon>Pseudomonadati</taxon>
        <taxon>Pseudomonadota</taxon>
        <taxon>Alphaproteobacteria</taxon>
        <taxon>Hyphomicrobiales</taxon>
        <taxon>Phyllobacteriaceae</taxon>
        <taxon>Mesorhizobium</taxon>
    </lineage>
</organism>